<dbReference type="Gene3D" id="3.90.180.10">
    <property type="entry name" value="Medium-chain alcohol dehydrogenases, catalytic domain"/>
    <property type="match status" value="2"/>
</dbReference>
<protein>
    <submittedName>
        <fullName evidence="3">Oxidoreductase</fullName>
    </submittedName>
</protein>
<dbReference type="STRING" id="1192034.CAP_0756"/>
<comment type="caution">
    <text evidence="3">The sequence shown here is derived from an EMBL/GenBank/DDBJ whole genome shotgun (WGS) entry which is preliminary data.</text>
</comment>
<dbReference type="SUPFAM" id="SSF50129">
    <property type="entry name" value="GroES-like"/>
    <property type="match status" value="1"/>
</dbReference>
<dbReference type="PANTHER" id="PTHR48106:SF18">
    <property type="entry name" value="QUINONE OXIDOREDUCTASE PIG3"/>
    <property type="match status" value="1"/>
</dbReference>
<keyword evidence="2" id="KW-0560">Oxidoreductase</keyword>
<name>A0A017TEC4_9BACT</name>
<gene>
    <name evidence="3" type="ORF">CAP_0756</name>
</gene>
<sequence length="106" mass="11820">MIRAPGGPEVLKIEEVPVPVPRVGEALIRVKAFGVNRSELFTRQEHSSYSGDVEDFMRMPFDALVQQVAEGALRVQIGRTFRLDEIAEAHRCMEENRAGGKIVVLT</sequence>
<accession>A0A017TEC4</accession>
<reference evidence="3 4" key="1">
    <citation type="submission" date="2013-05" db="EMBL/GenBank/DDBJ databases">
        <title>Genome assembly of Chondromyces apiculatus DSM 436.</title>
        <authorList>
            <person name="Sharma G."/>
            <person name="Khatri I."/>
            <person name="Kaur C."/>
            <person name="Mayilraj S."/>
            <person name="Subramanian S."/>
        </authorList>
    </citation>
    <scope>NUCLEOTIDE SEQUENCE [LARGE SCALE GENOMIC DNA]</scope>
    <source>
        <strain evidence="3 4">DSM 436</strain>
    </source>
</reference>
<dbReference type="Pfam" id="PF13602">
    <property type="entry name" value="ADH_zinc_N_2"/>
    <property type="match status" value="1"/>
</dbReference>
<dbReference type="AlphaFoldDB" id="A0A017TEC4"/>
<organism evidence="3 4">
    <name type="scientific">Chondromyces apiculatus DSM 436</name>
    <dbReference type="NCBI Taxonomy" id="1192034"/>
    <lineage>
        <taxon>Bacteria</taxon>
        <taxon>Pseudomonadati</taxon>
        <taxon>Myxococcota</taxon>
        <taxon>Polyangia</taxon>
        <taxon>Polyangiales</taxon>
        <taxon>Polyangiaceae</taxon>
        <taxon>Chondromyces</taxon>
    </lineage>
</organism>
<dbReference type="GO" id="GO:0070402">
    <property type="term" value="F:NADPH binding"/>
    <property type="evidence" value="ECO:0007669"/>
    <property type="project" value="TreeGrafter"/>
</dbReference>
<evidence type="ECO:0000256" key="1">
    <source>
        <dbReference type="ARBA" id="ARBA00022857"/>
    </source>
</evidence>
<dbReference type="GO" id="GO:0016651">
    <property type="term" value="F:oxidoreductase activity, acting on NAD(P)H"/>
    <property type="evidence" value="ECO:0007669"/>
    <property type="project" value="TreeGrafter"/>
</dbReference>
<dbReference type="Proteomes" id="UP000019678">
    <property type="component" value="Unassembled WGS sequence"/>
</dbReference>
<dbReference type="PANTHER" id="PTHR48106">
    <property type="entry name" value="QUINONE OXIDOREDUCTASE PIG3-RELATED"/>
    <property type="match status" value="1"/>
</dbReference>
<proteinExistence type="predicted"/>
<dbReference type="EMBL" id="ASRX01000011">
    <property type="protein sequence ID" value="EYF07277.1"/>
    <property type="molecule type" value="Genomic_DNA"/>
</dbReference>
<dbReference type="InterPro" id="IPR011032">
    <property type="entry name" value="GroES-like_sf"/>
</dbReference>
<evidence type="ECO:0000256" key="2">
    <source>
        <dbReference type="ARBA" id="ARBA00023002"/>
    </source>
</evidence>
<keyword evidence="4" id="KW-1185">Reference proteome</keyword>
<evidence type="ECO:0000313" key="3">
    <source>
        <dbReference type="EMBL" id="EYF07277.1"/>
    </source>
</evidence>
<evidence type="ECO:0000313" key="4">
    <source>
        <dbReference type="Proteomes" id="UP000019678"/>
    </source>
</evidence>
<keyword evidence="1" id="KW-0521">NADP</keyword>